<organism evidence="2 3">
    <name type="scientific">Tilletia indica</name>
    <dbReference type="NCBI Taxonomy" id="43049"/>
    <lineage>
        <taxon>Eukaryota</taxon>
        <taxon>Fungi</taxon>
        <taxon>Dikarya</taxon>
        <taxon>Basidiomycota</taxon>
        <taxon>Ustilaginomycotina</taxon>
        <taxon>Exobasidiomycetes</taxon>
        <taxon>Tilletiales</taxon>
        <taxon>Tilletiaceae</taxon>
        <taxon>Tilletia</taxon>
    </lineage>
</organism>
<protein>
    <submittedName>
        <fullName evidence="2">Uncharacterized protein</fullName>
    </submittedName>
</protein>
<accession>A0A177TXH5</accession>
<comment type="caution">
    <text evidence="2">The sequence shown here is derived from an EMBL/GenBank/DDBJ whole genome shotgun (WGS) entry which is preliminary data.</text>
</comment>
<proteinExistence type="predicted"/>
<dbReference type="Proteomes" id="UP000077521">
    <property type="component" value="Unassembled WGS sequence"/>
</dbReference>
<dbReference type="EMBL" id="LWDF02000047">
    <property type="protein sequence ID" value="KAE8259082.1"/>
    <property type="molecule type" value="Genomic_DNA"/>
</dbReference>
<dbReference type="AlphaFoldDB" id="A0A177TXH5"/>
<feature type="region of interest" description="Disordered" evidence="1">
    <location>
        <begin position="1"/>
        <end position="25"/>
    </location>
</feature>
<evidence type="ECO:0000256" key="1">
    <source>
        <dbReference type="SAM" id="MobiDB-lite"/>
    </source>
</evidence>
<name>A0A177TXH5_9BASI</name>
<reference evidence="2" key="2">
    <citation type="journal article" date="2019" name="IMA Fungus">
        <title>Genome sequencing and comparison of five Tilletia species to identify candidate genes for the detection of regulated species infecting wheat.</title>
        <authorList>
            <person name="Nguyen H.D.T."/>
            <person name="Sultana T."/>
            <person name="Kesanakurti P."/>
            <person name="Hambleton S."/>
        </authorList>
    </citation>
    <scope>NUCLEOTIDE SEQUENCE</scope>
    <source>
        <strain evidence="2">DAOMC 236416</strain>
    </source>
</reference>
<keyword evidence="3" id="KW-1185">Reference proteome</keyword>
<feature type="compositionally biased region" description="Low complexity" evidence="1">
    <location>
        <begin position="1"/>
        <end position="23"/>
    </location>
</feature>
<sequence>MDLSTPAPVPPASSSAAVCSSQPNPIPPPPKMCRLIRHRTVCSDCHRPLPQGPTWEEVEHCAEAKAKAEEEGKEEVEECDEYDGVDEVDEVGEEHCEGCSTPSDLELE</sequence>
<gene>
    <name evidence="2" type="ORF">A4X13_0g1249</name>
</gene>
<evidence type="ECO:0000313" key="3">
    <source>
        <dbReference type="Proteomes" id="UP000077521"/>
    </source>
</evidence>
<reference evidence="2" key="1">
    <citation type="submission" date="2016-04" db="EMBL/GenBank/DDBJ databases">
        <authorList>
            <person name="Nguyen H.D."/>
            <person name="Samba Siva P."/>
            <person name="Cullis J."/>
            <person name="Levesque C.A."/>
            <person name="Hambleton S."/>
        </authorList>
    </citation>
    <scope>NUCLEOTIDE SEQUENCE</scope>
    <source>
        <strain evidence="2">DAOMC 236416</strain>
    </source>
</reference>
<evidence type="ECO:0000313" key="2">
    <source>
        <dbReference type="EMBL" id="KAE8259082.1"/>
    </source>
</evidence>